<dbReference type="InterPro" id="IPR028082">
    <property type="entry name" value="Peripla_BP_I"/>
</dbReference>
<name>A0A0M6WXV9_9FIRM</name>
<dbReference type="InterPro" id="IPR046335">
    <property type="entry name" value="LacI/GalR-like_sensor"/>
</dbReference>
<keyword evidence="2" id="KW-0238">DNA-binding</keyword>
<keyword evidence="6" id="KW-1185">Reference proteome</keyword>
<dbReference type="CDD" id="cd01949">
    <property type="entry name" value="GGDEF"/>
    <property type="match status" value="1"/>
</dbReference>
<gene>
    <name evidence="5" type="ORF">M72_15811</name>
</gene>
<evidence type="ECO:0000256" key="1">
    <source>
        <dbReference type="ARBA" id="ARBA00023015"/>
    </source>
</evidence>
<dbReference type="NCBIfam" id="TIGR00254">
    <property type="entry name" value="GGDEF"/>
    <property type="match status" value="1"/>
</dbReference>
<dbReference type="PANTHER" id="PTHR30146:SF24">
    <property type="entry name" value="XYLOSE OPERON REGULATORY PROTEIN"/>
    <property type="match status" value="1"/>
</dbReference>
<reference evidence="6" key="1">
    <citation type="submission" date="2015-05" db="EMBL/GenBank/DDBJ databases">
        <authorList>
            <consortium name="Pathogen Informatics"/>
        </authorList>
    </citation>
    <scope>NUCLEOTIDE SEQUENCE [LARGE SCALE GENOMIC DNA]</scope>
    <source>
        <strain evidence="6">M72</strain>
    </source>
</reference>
<evidence type="ECO:0000313" key="6">
    <source>
        <dbReference type="Proteomes" id="UP000049979"/>
    </source>
</evidence>
<protein>
    <submittedName>
        <fullName evidence="5">Diguanylate cyclase (GGDEF) domain</fullName>
    </submittedName>
</protein>
<dbReference type="STRING" id="301302.ERS852420_01066"/>
<dbReference type="RefSeq" id="WP_055068727.1">
    <property type="nucleotide sequence ID" value="NZ_CP173697.1"/>
</dbReference>
<dbReference type="CDD" id="cd06267">
    <property type="entry name" value="PBP1_LacI_sugar_binding-like"/>
    <property type="match status" value="1"/>
</dbReference>
<proteinExistence type="predicted"/>
<dbReference type="SUPFAM" id="SSF55073">
    <property type="entry name" value="Nucleotide cyclase"/>
    <property type="match status" value="1"/>
</dbReference>
<keyword evidence="3" id="KW-0804">Transcription</keyword>
<dbReference type="PANTHER" id="PTHR30146">
    <property type="entry name" value="LACI-RELATED TRANSCRIPTIONAL REPRESSOR"/>
    <property type="match status" value="1"/>
</dbReference>
<accession>A0A0M6WXV9</accession>
<dbReference type="InterPro" id="IPR043128">
    <property type="entry name" value="Rev_trsase/Diguanyl_cyclase"/>
</dbReference>
<dbReference type="EMBL" id="CVRR01000071">
    <property type="protein sequence ID" value="CRL42531.1"/>
    <property type="molecule type" value="Genomic_DNA"/>
</dbReference>
<organism evidence="5 6">
    <name type="scientific">Roseburia faecis</name>
    <dbReference type="NCBI Taxonomy" id="301302"/>
    <lineage>
        <taxon>Bacteria</taxon>
        <taxon>Bacillati</taxon>
        <taxon>Bacillota</taxon>
        <taxon>Clostridia</taxon>
        <taxon>Lachnospirales</taxon>
        <taxon>Lachnospiraceae</taxon>
        <taxon>Roseburia</taxon>
    </lineage>
</organism>
<dbReference type="PROSITE" id="PS50887">
    <property type="entry name" value="GGDEF"/>
    <property type="match status" value="1"/>
</dbReference>
<dbReference type="GO" id="GO:0000976">
    <property type="term" value="F:transcription cis-regulatory region binding"/>
    <property type="evidence" value="ECO:0007669"/>
    <property type="project" value="TreeGrafter"/>
</dbReference>
<dbReference type="OrthoDB" id="1835616at2"/>
<evidence type="ECO:0000256" key="3">
    <source>
        <dbReference type="ARBA" id="ARBA00023163"/>
    </source>
</evidence>
<dbReference type="Gene3D" id="3.40.50.2300">
    <property type="match status" value="2"/>
</dbReference>
<keyword evidence="1" id="KW-0805">Transcription regulation</keyword>
<dbReference type="Pfam" id="PF00990">
    <property type="entry name" value="GGDEF"/>
    <property type="match status" value="1"/>
</dbReference>
<dbReference type="SUPFAM" id="SSF53822">
    <property type="entry name" value="Periplasmic binding protein-like I"/>
    <property type="match status" value="1"/>
</dbReference>
<dbReference type="Pfam" id="PF13377">
    <property type="entry name" value="Peripla_BP_3"/>
    <property type="match status" value="1"/>
</dbReference>
<evidence type="ECO:0000313" key="5">
    <source>
        <dbReference type="EMBL" id="CRL42531.1"/>
    </source>
</evidence>
<dbReference type="AlphaFoldDB" id="A0A0M6WXV9"/>
<dbReference type="GO" id="GO:0003700">
    <property type="term" value="F:DNA-binding transcription factor activity"/>
    <property type="evidence" value="ECO:0007669"/>
    <property type="project" value="TreeGrafter"/>
</dbReference>
<dbReference type="Proteomes" id="UP000049979">
    <property type="component" value="Unassembled WGS sequence"/>
</dbReference>
<dbReference type="InterPro" id="IPR029787">
    <property type="entry name" value="Nucleotide_cyclase"/>
</dbReference>
<dbReference type="SMART" id="SM00267">
    <property type="entry name" value="GGDEF"/>
    <property type="match status" value="1"/>
</dbReference>
<evidence type="ECO:0000256" key="2">
    <source>
        <dbReference type="ARBA" id="ARBA00023125"/>
    </source>
</evidence>
<sequence>MKRKIAIIADGWRRHITYVWIRGCRNYIKEHELDIEISVFHSFGNFSRDEKFNAGEYNIIHLPDLSQFDGIILEVTNMLNQKKKQQIIQIIQESGVPAVSLLEKIPGLYHAGPDNYATMEQMVEHLIVAHSCKTLNYVGGPAESQENLLRRQAYEDVLQRYGIPLENDRIWNESYEVESGVRAFIHFQEKHLLPDAFVCANENIAVGLCHQAQQEGFKIPADFCVTGFDNFDKASYYRPRITTVSYEREVIAEAAMDLLVQIWGQNTTADCKTVPVQMLFQDSCGCKPEQVRSRSEYIEDRIFQEVREIDLHNEIMELKHNLIECEDYKQMAQYFTKCVCGLRCKGVRIWMNQDLVEESLSDSTGEASYITDGYPDTMHVICEKGMEQEYSLYVYVPLHFREREVGYVVLADCDYMLENQFLFETMNTYLESLEYLYRKLRLRKANEKLSRLYVLDSLTGLYNRMAYQEFAEPLYEKCRLQKKAVTVMFIDADHLKYINDTFGHDMGNLEIRGIADVIRKVFPPEAVSMRYGGDEFVVLLPGCEKTQAESLKAAFLKALDEISKSLHAEFDVEASIGYEVVLCGEKSLNECINNADEKMYQFKKARKAQRE</sequence>
<evidence type="ECO:0000259" key="4">
    <source>
        <dbReference type="PROSITE" id="PS50887"/>
    </source>
</evidence>
<dbReference type="Gene3D" id="3.30.70.270">
    <property type="match status" value="1"/>
</dbReference>
<dbReference type="InterPro" id="IPR000160">
    <property type="entry name" value="GGDEF_dom"/>
</dbReference>
<feature type="domain" description="GGDEF" evidence="4">
    <location>
        <begin position="483"/>
        <end position="611"/>
    </location>
</feature>